<feature type="domain" description="DJ-1/PfpI" evidence="2">
    <location>
        <begin position="5"/>
        <end position="124"/>
    </location>
</feature>
<protein>
    <recommendedName>
        <fullName evidence="2">DJ-1/PfpI domain-containing protein</fullName>
    </recommendedName>
</protein>
<evidence type="ECO:0000313" key="3">
    <source>
        <dbReference type="EMBL" id="QBQ99087.1"/>
    </source>
</evidence>
<keyword evidence="4" id="KW-1185">Reference proteome</keyword>
<name>A0A4P7CUX5_9BURK</name>
<dbReference type="InterPro" id="IPR006286">
    <property type="entry name" value="C56_PfpI-like"/>
</dbReference>
<dbReference type="SUPFAM" id="SSF52317">
    <property type="entry name" value="Class I glutamine amidotransferase-like"/>
    <property type="match status" value="1"/>
</dbReference>
<dbReference type="InterPro" id="IPR002818">
    <property type="entry name" value="DJ-1/PfpI"/>
</dbReference>
<dbReference type="RefSeq" id="WP_134751491.1">
    <property type="nucleotide sequence ID" value="NZ_CP038149.1"/>
</dbReference>
<reference evidence="3 4" key="1">
    <citation type="submission" date="2019-03" db="EMBL/GenBank/DDBJ databases">
        <title>Paraburkholderia sp. 7MH5, isolated from subtropical forest soil.</title>
        <authorList>
            <person name="Gao Z.-H."/>
            <person name="Qiu L.-H."/>
        </authorList>
    </citation>
    <scope>NUCLEOTIDE SEQUENCE [LARGE SCALE GENOMIC DNA]</scope>
    <source>
        <strain evidence="3 4">7MH5</strain>
    </source>
</reference>
<evidence type="ECO:0000259" key="2">
    <source>
        <dbReference type="Pfam" id="PF01965"/>
    </source>
</evidence>
<dbReference type="Pfam" id="PF01965">
    <property type="entry name" value="DJ-1_PfpI"/>
    <property type="match status" value="1"/>
</dbReference>
<dbReference type="EMBL" id="CP038149">
    <property type="protein sequence ID" value="QBQ99087.1"/>
    <property type="molecule type" value="Genomic_DNA"/>
</dbReference>
<evidence type="ECO:0000313" key="4">
    <source>
        <dbReference type="Proteomes" id="UP000295727"/>
    </source>
</evidence>
<dbReference type="Gene3D" id="3.40.50.880">
    <property type="match status" value="1"/>
</dbReference>
<dbReference type="OrthoDB" id="9792284at2"/>
<evidence type="ECO:0000256" key="1">
    <source>
        <dbReference type="ARBA" id="ARBA00008542"/>
    </source>
</evidence>
<dbReference type="AlphaFoldDB" id="A0A4P7CUX5"/>
<comment type="similarity">
    <text evidence="1">Belongs to the peptidase C56 family.</text>
</comment>
<dbReference type="KEGG" id="ppai:E1956_17815"/>
<sequence>MKKYRVAILAVDGFEEVELTEPQRAFKEAGIEVDVISQKSGAIHGIRHVDLGNKVNVDRTFADAQADDYDAVVLPGGVVNSGAIRLIPEAQSFVKRANASHKLIAVICHGGWLPFMTHTVSERTARLRASVARRLLKSAAACSGGILERACP</sequence>
<dbReference type="Proteomes" id="UP000295727">
    <property type="component" value="Chromosome 2"/>
</dbReference>
<accession>A0A4P7CUX5</accession>
<proteinExistence type="inferred from homology"/>
<dbReference type="InterPro" id="IPR029062">
    <property type="entry name" value="Class_I_gatase-like"/>
</dbReference>
<organism evidence="3 4">
    <name type="scientific">Paraburkholderia pallida</name>
    <dbReference type="NCBI Taxonomy" id="2547399"/>
    <lineage>
        <taxon>Bacteria</taxon>
        <taxon>Pseudomonadati</taxon>
        <taxon>Pseudomonadota</taxon>
        <taxon>Betaproteobacteria</taxon>
        <taxon>Burkholderiales</taxon>
        <taxon>Burkholderiaceae</taxon>
        <taxon>Paraburkholderia</taxon>
    </lineage>
</organism>
<dbReference type="PANTHER" id="PTHR42733:SF12">
    <property type="entry name" value="PROTEINASE"/>
    <property type="match status" value="1"/>
</dbReference>
<gene>
    <name evidence="3" type="ORF">E1956_17815</name>
</gene>
<dbReference type="PANTHER" id="PTHR42733">
    <property type="entry name" value="DJ-1 PROTEIN"/>
    <property type="match status" value="1"/>
</dbReference>